<name>A0A0G1FJA8_9BACT</name>
<dbReference type="GO" id="GO:0071555">
    <property type="term" value="P:cell wall organization"/>
    <property type="evidence" value="ECO:0007669"/>
    <property type="project" value="UniProtKB-UniRule"/>
</dbReference>
<proteinExistence type="inferred from homology"/>
<gene>
    <name evidence="8" type="primary">murJ</name>
    <name evidence="10" type="ORF">UV61_C0006G0139</name>
</gene>
<feature type="transmembrane region" description="Helical" evidence="8">
    <location>
        <begin position="145"/>
        <end position="166"/>
    </location>
</feature>
<dbReference type="PIRSF" id="PIRSF002869">
    <property type="entry name" value="MviN"/>
    <property type="match status" value="1"/>
</dbReference>
<evidence type="ECO:0000256" key="5">
    <source>
        <dbReference type="ARBA" id="ARBA00022984"/>
    </source>
</evidence>
<dbReference type="HAMAP" id="MF_02078">
    <property type="entry name" value="MurJ_MviN"/>
    <property type="match status" value="1"/>
</dbReference>
<evidence type="ECO:0000256" key="8">
    <source>
        <dbReference type="HAMAP-Rule" id="MF_02078"/>
    </source>
</evidence>
<evidence type="ECO:0000313" key="10">
    <source>
        <dbReference type="EMBL" id="KKS86938.1"/>
    </source>
</evidence>
<dbReference type="PANTHER" id="PTHR47019">
    <property type="entry name" value="LIPID II FLIPPASE MURJ"/>
    <property type="match status" value="1"/>
</dbReference>
<dbReference type="GO" id="GO:0005886">
    <property type="term" value="C:plasma membrane"/>
    <property type="evidence" value="ECO:0007669"/>
    <property type="project" value="UniProtKB-SubCell"/>
</dbReference>
<feature type="transmembrane region" description="Helical" evidence="8">
    <location>
        <begin position="429"/>
        <end position="448"/>
    </location>
</feature>
<comment type="similarity">
    <text evidence="8 9">Belongs to the MurJ/MviN family.</text>
</comment>
<evidence type="ECO:0000256" key="3">
    <source>
        <dbReference type="ARBA" id="ARBA00022692"/>
    </source>
</evidence>
<keyword evidence="5 8" id="KW-0573">Peptidoglycan synthesis</keyword>
<feature type="transmembrane region" description="Helical" evidence="8">
    <location>
        <begin position="339"/>
        <end position="357"/>
    </location>
</feature>
<dbReference type="PANTHER" id="PTHR47019:SF1">
    <property type="entry name" value="LIPID II FLIPPASE MURJ"/>
    <property type="match status" value="1"/>
</dbReference>
<feature type="transmembrane region" description="Helical" evidence="8">
    <location>
        <begin position="39"/>
        <end position="57"/>
    </location>
</feature>
<evidence type="ECO:0000256" key="7">
    <source>
        <dbReference type="ARBA" id="ARBA00023136"/>
    </source>
</evidence>
<dbReference type="GO" id="GO:0015648">
    <property type="term" value="F:lipid-linked peptidoglycan transporter activity"/>
    <property type="evidence" value="ECO:0007669"/>
    <property type="project" value="UniProtKB-UniRule"/>
</dbReference>
<dbReference type="Pfam" id="PF03023">
    <property type="entry name" value="MurJ"/>
    <property type="match status" value="1"/>
</dbReference>
<dbReference type="InterPro" id="IPR004268">
    <property type="entry name" value="MurJ"/>
</dbReference>
<feature type="transmembrane region" description="Helical" evidence="8">
    <location>
        <begin position="369"/>
        <end position="390"/>
    </location>
</feature>
<dbReference type="InterPro" id="IPR051050">
    <property type="entry name" value="Lipid_II_flippase_MurJ/MviN"/>
</dbReference>
<comment type="function">
    <text evidence="8 9">Involved in peptidoglycan biosynthesis. Transports lipid-linked peptidoglycan precursors from the inner to the outer leaflet of the cytoplasmic membrane.</text>
</comment>
<evidence type="ECO:0000256" key="1">
    <source>
        <dbReference type="ARBA" id="ARBA00004651"/>
    </source>
</evidence>
<evidence type="ECO:0000313" key="11">
    <source>
        <dbReference type="Proteomes" id="UP000034050"/>
    </source>
</evidence>
<keyword evidence="7 8" id="KW-0472">Membrane</keyword>
<feature type="transmembrane region" description="Helical" evidence="8">
    <location>
        <begin position="113"/>
        <end position="138"/>
    </location>
</feature>
<feature type="transmembrane region" description="Helical" evidence="8">
    <location>
        <begin position="17"/>
        <end position="33"/>
    </location>
</feature>
<dbReference type="AlphaFoldDB" id="A0A0G1FJA8"/>
<dbReference type="EMBL" id="LCFD01000006">
    <property type="protein sequence ID" value="KKS86938.1"/>
    <property type="molecule type" value="Genomic_DNA"/>
</dbReference>
<comment type="pathway">
    <text evidence="8">Cell wall biogenesis; peptidoglycan biosynthesis.</text>
</comment>
<evidence type="ECO:0000256" key="6">
    <source>
        <dbReference type="ARBA" id="ARBA00022989"/>
    </source>
</evidence>
<dbReference type="NCBIfam" id="TIGR01695">
    <property type="entry name" value="murJ_mviN"/>
    <property type="match status" value="1"/>
</dbReference>
<accession>A0A0G1FJA8</accession>
<keyword evidence="8 9" id="KW-0961">Cell wall biogenesis/degradation</keyword>
<dbReference type="GO" id="GO:0034204">
    <property type="term" value="P:lipid translocation"/>
    <property type="evidence" value="ECO:0007669"/>
    <property type="project" value="TreeGrafter"/>
</dbReference>
<keyword evidence="3 8" id="KW-0812">Transmembrane</keyword>
<feature type="transmembrane region" description="Helical" evidence="8">
    <location>
        <begin position="69"/>
        <end position="93"/>
    </location>
</feature>
<dbReference type="STRING" id="1618446.UV61_C0006G0139"/>
<evidence type="ECO:0000256" key="9">
    <source>
        <dbReference type="PIRNR" id="PIRNR002869"/>
    </source>
</evidence>
<feature type="transmembrane region" description="Helical" evidence="8">
    <location>
        <begin position="396"/>
        <end position="417"/>
    </location>
</feature>
<evidence type="ECO:0000256" key="4">
    <source>
        <dbReference type="ARBA" id="ARBA00022960"/>
    </source>
</evidence>
<dbReference type="PRINTS" id="PR01806">
    <property type="entry name" value="VIRFACTRMVIN"/>
</dbReference>
<evidence type="ECO:0000256" key="2">
    <source>
        <dbReference type="ARBA" id="ARBA00022475"/>
    </source>
</evidence>
<feature type="transmembrane region" description="Helical" evidence="8">
    <location>
        <begin position="300"/>
        <end position="319"/>
    </location>
</feature>
<sequence>MFTVLISRVLGLMRDRLLAGFFSVDELGIYFAAFRLPNLLFELLVMGALATAFIPVFTKHLSQEGETRAFAIAAQIINLGFLTVIVLMLPLLIFTRPISYLLVPGFSESQRELMVSFTRIMLVGQLLPMVIGNFVTGILQSFQRFLLPALAPVVYNIGIILGILLFRSSLGLYSAVWGVALGAVFYLVIQLPLLFKLGYRHNWQLKLHEPGVRQVVKLMLPRTFGLAVSQIDTTVDLMLASYLGARSITIFNFAQHLQQLPIGLFGATFAQAALPTLSITGAKTDLVEFKKLFLASMHQILFFVLPASAMLIVLRTPIVRLVFGAARFDWDATVTTGQTLSFFAVSIFAQSLVQLYARGFYALLDTKTPVIIGIFSVVVNTVLSIVLVSILNWPVWSLAVSTSVASILNALLLLVFLYRKISGFDLKALIIPPFKMLIAACTTAVFLYVPMKLFDQLIFDTTRVLDLILLTTVAAISGLSVYIFLAWFLDIEEVATFFKLMQKFKRAPRMIFAEPETLVNDEHSQIP</sequence>
<organism evidence="10 11">
    <name type="scientific">Candidatus Gottesmanbacteria bacterium GW2011_GWB1_43_11</name>
    <dbReference type="NCBI Taxonomy" id="1618446"/>
    <lineage>
        <taxon>Bacteria</taxon>
        <taxon>Candidatus Gottesmaniibacteriota</taxon>
    </lineage>
</organism>
<feature type="transmembrane region" description="Helical" evidence="8">
    <location>
        <begin position="172"/>
        <end position="195"/>
    </location>
</feature>
<comment type="subcellular location">
    <subcellularLocation>
        <location evidence="1 8">Cell membrane</location>
        <topology evidence="1 8">Multi-pass membrane protein</topology>
    </subcellularLocation>
</comment>
<dbReference type="GO" id="GO:0009252">
    <property type="term" value="P:peptidoglycan biosynthetic process"/>
    <property type="evidence" value="ECO:0007669"/>
    <property type="project" value="UniProtKB-UniRule"/>
</dbReference>
<keyword evidence="8 9" id="KW-0813">Transport</keyword>
<dbReference type="CDD" id="cd13123">
    <property type="entry name" value="MATE_MurJ_like"/>
    <property type="match status" value="1"/>
</dbReference>
<dbReference type="GO" id="GO:0008360">
    <property type="term" value="P:regulation of cell shape"/>
    <property type="evidence" value="ECO:0007669"/>
    <property type="project" value="UniProtKB-UniRule"/>
</dbReference>
<dbReference type="Proteomes" id="UP000034050">
    <property type="component" value="Unassembled WGS sequence"/>
</dbReference>
<protein>
    <recommendedName>
        <fullName evidence="8">Probable lipid II flippase MurJ</fullName>
    </recommendedName>
</protein>
<keyword evidence="2 8" id="KW-1003">Cell membrane</keyword>
<comment type="caution">
    <text evidence="10">The sequence shown here is derived from an EMBL/GenBank/DDBJ whole genome shotgun (WGS) entry which is preliminary data.</text>
</comment>
<keyword evidence="4 8" id="KW-0133">Cell shape</keyword>
<reference evidence="10 11" key="1">
    <citation type="journal article" date="2015" name="Nature">
        <title>rRNA introns, odd ribosomes, and small enigmatic genomes across a large radiation of phyla.</title>
        <authorList>
            <person name="Brown C.T."/>
            <person name="Hug L.A."/>
            <person name="Thomas B.C."/>
            <person name="Sharon I."/>
            <person name="Castelle C.J."/>
            <person name="Singh A."/>
            <person name="Wilkins M.J."/>
            <person name="Williams K.H."/>
            <person name="Banfield J.F."/>
        </authorList>
    </citation>
    <scope>NUCLEOTIDE SEQUENCE [LARGE SCALE GENOMIC DNA]</scope>
</reference>
<keyword evidence="6 8" id="KW-1133">Transmembrane helix</keyword>
<dbReference type="UniPathway" id="UPA00219"/>
<feature type="transmembrane region" description="Helical" evidence="8">
    <location>
        <begin position="468"/>
        <end position="489"/>
    </location>
</feature>